<reference evidence="3" key="1">
    <citation type="journal article" date="2019" name="Int. J. Syst. Evol. Microbiol.">
        <title>The Global Catalogue of Microorganisms (GCM) 10K type strain sequencing project: providing services to taxonomists for standard genome sequencing and annotation.</title>
        <authorList>
            <consortium name="The Broad Institute Genomics Platform"/>
            <consortium name="The Broad Institute Genome Sequencing Center for Infectious Disease"/>
            <person name="Wu L."/>
            <person name="Ma J."/>
        </authorList>
    </citation>
    <scope>NUCLEOTIDE SEQUENCE [LARGE SCALE GENOMIC DNA]</scope>
    <source>
        <strain evidence="3">CGMCC 4.7132</strain>
    </source>
</reference>
<feature type="domain" description="DUF397" evidence="1">
    <location>
        <begin position="13"/>
        <end position="76"/>
    </location>
</feature>
<keyword evidence="3" id="KW-1185">Reference proteome</keyword>
<protein>
    <submittedName>
        <fullName evidence="2">DUF397 domain-containing protein</fullName>
    </submittedName>
</protein>
<dbReference type="EMBL" id="JBHSFP010000023">
    <property type="protein sequence ID" value="MFC4534577.1"/>
    <property type="molecule type" value="Genomic_DNA"/>
</dbReference>
<accession>A0ABV9CP10</accession>
<evidence type="ECO:0000313" key="3">
    <source>
        <dbReference type="Proteomes" id="UP001596004"/>
    </source>
</evidence>
<gene>
    <name evidence="2" type="ORF">ACFO60_27785</name>
</gene>
<evidence type="ECO:0000313" key="2">
    <source>
        <dbReference type="EMBL" id="MFC4534577.1"/>
    </source>
</evidence>
<dbReference type="InterPro" id="IPR007278">
    <property type="entry name" value="DUF397"/>
</dbReference>
<dbReference type="RefSeq" id="WP_380845488.1">
    <property type="nucleotide sequence ID" value="NZ_JBHSFP010000023.1"/>
</dbReference>
<name>A0ABV9CP10_9ACTN</name>
<dbReference type="Proteomes" id="UP001596004">
    <property type="component" value="Unassembled WGS sequence"/>
</dbReference>
<comment type="caution">
    <text evidence="2">The sequence shown here is derived from an EMBL/GenBank/DDBJ whole genome shotgun (WGS) entry which is preliminary data.</text>
</comment>
<organism evidence="2 3">
    <name type="scientific">Sphaerisporangium dianthi</name>
    <dbReference type="NCBI Taxonomy" id="1436120"/>
    <lineage>
        <taxon>Bacteria</taxon>
        <taxon>Bacillati</taxon>
        <taxon>Actinomycetota</taxon>
        <taxon>Actinomycetes</taxon>
        <taxon>Streptosporangiales</taxon>
        <taxon>Streptosporangiaceae</taxon>
        <taxon>Sphaerisporangium</taxon>
    </lineage>
</organism>
<proteinExistence type="predicted"/>
<dbReference type="Pfam" id="PF04149">
    <property type="entry name" value="DUF397"/>
    <property type="match status" value="1"/>
</dbReference>
<evidence type="ECO:0000259" key="1">
    <source>
        <dbReference type="Pfam" id="PF04149"/>
    </source>
</evidence>
<sequence length="84" mass="8980">MSQAVPRLVITRVWRKSSFSEGANGCVELAVAGVESPPRDEAHVDRLYLVRDSKVSDGPVLACAPGEWAAFIGGVKDGEFRPPA</sequence>